<proteinExistence type="predicted"/>
<accession>A0AAQ3HG02</accession>
<keyword evidence="2" id="KW-0614">Plasmid</keyword>
<evidence type="ECO:0000313" key="2">
    <source>
        <dbReference type="EMBL" id="WEG86448.1"/>
    </source>
</evidence>
<evidence type="ECO:0000313" key="1">
    <source>
        <dbReference type="EMBL" id="WDE71964.1"/>
    </source>
</evidence>
<protein>
    <submittedName>
        <fullName evidence="2">Uncharacterized protein</fullName>
    </submittedName>
</protein>
<dbReference type="Proteomes" id="UP000230633">
    <property type="component" value="Plasmid pYekat-1-lp18-1"/>
</dbReference>
<reference evidence="2" key="1">
    <citation type="submission" date="2022-12" db="EMBL/GenBank/DDBJ databases">
        <title>B. miyamotoi WGS.</title>
        <authorList>
            <person name="Kuleshov K.V."/>
            <person name="Hoornstra D."/>
            <person name="Hovius J.W."/>
            <person name="Platonov A.E."/>
            <person name="Telford S.R. III."/>
        </authorList>
    </citation>
    <scope>NUCLEOTIDE SEQUENCE</scope>
    <source>
        <strain evidence="2">Yekat-76</strain>
        <plasmid evidence="2">pYekat-76-lp18-1</plasmid>
    </source>
</reference>
<evidence type="ECO:0000313" key="3">
    <source>
        <dbReference type="Proteomes" id="UP000230633"/>
    </source>
</evidence>
<reference evidence="1" key="2">
    <citation type="submission" date="2022-12" db="EMBL/GenBank/DDBJ databases">
        <title>B. miyamotoi WGS.</title>
        <authorList>
            <person name="Gabriele M."/>
            <person name="Kuleshov K.V."/>
            <person name="Hepner S."/>
            <person name="Hoornstra D."/>
            <person name="Hovius J.W."/>
            <person name="Platonov A.E."/>
            <person name="Fingerle V."/>
            <person name="Strube C."/>
        </authorList>
    </citation>
    <scope>NUCLEOTIDE SEQUENCE</scope>
    <source>
        <strain evidence="1">Yekat-1</strain>
        <plasmid evidence="1">pYekat-1-lp18-1</plasmid>
    </source>
</reference>
<geneLocation type="plasmid" evidence="1 3">
    <name>pYekat-1-lp18-1</name>
</geneLocation>
<geneLocation type="plasmid" evidence="2 4">
    <name>pYekat-76-lp18-1</name>
</geneLocation>
<name>A0AAQ3HG02_9SPIR</name>
<organism evidence="2 4">
    <name type="scientific">Borrelia miyamotoi</name>
    <dbReference type="NCBI Taxonomy" id="47466"/>
    <lineage>
        <taxon>Bacteria</taxon>
        <taxon>Pseudomonadati</taxon>
        <taxon>Spirochaetota</taxon>
        <taxon>Spirochaetia</taxon>
        <taxon>Spirochaetales</taxon>
        <taxon>Borreliaceae</taxon>
        <taxon>Borrelia</taxon>
    </lineage>
</organism>
<dbReference type="AlphaFoldDB" id="A0AAQ3HG02"/>
<dbReference type="EMBL" id="CP117157">
    <property type="protein sequence ID" value="WDE71964.1"/>
    <property type="molecule type" value="Genomic_DNA"/>
</dbReference>
<dbReference type="RefSeq" id="WP_156768824.1">
    <property type="nucleotide sequence ID" value="NZ_CP024218.2"/>
</dbReference>
<evidence type="ECO:0000313" key="4">
    <source>
        <dbReference type="Proteomes" id="UP000291995"/>
    </source>
</evidence>
<dbReference type="EMBL" id="CP117149">
    <property type="protein sequence ID" value="WEG86448.1"/>
    <property type="molecule type" value="Genomic_DNA"/>
</dbReference>
<keyword evidence="3" id="KW-1185">Reference proteome</keyword>
<gene>
    <name evidence="1" type="ORF">CNO13_08000</name>
    <name evidence="2" type="ORF">EZU67_008005</name>
</gene>
<dbReference type="Proteomes" id="UP000291995">
    <property type="component" value="Plasmid pYekat-76-lp18-1"/>
</dbReference>
<sequence length="53" mass="5885">MNEDKRAYEIINFKDADTLTSSLFDVSKDMLSGLGPGELWPQQAALSFTVGIY</sequence>